<evidence type="ECO:0000313" key="5">
    <source>
        <dbReference type="RefSeq" id="XP_052117502.1"/>
    </source>
</evidence>
<reference evidence="4 5" key="2">
    <citation type="submission" date="2025-04" db="UniProtKB">
        <authorList>
            <consortium name="RefSeq"/>
        </authorList>
    </citation>
    <scope>IDENTIFICATION</scope>
    <source>
        <tissue evidence="4 5">Whole plant</tissue>
    </source>
</reference>
<dbReference type="InterPro" id="IPR036397">
    <property type="entry name" value="RNaseH_sf"/>
</dbReference>
<evidence type="ECO:0000259" key="1">
    <source>
        <dbReference type="PROSITE" id="PS50878"/>
    </source>
</evidence>
<dbReference type="Gene3D" id="1.10.340.70">
    <property type="match status" value="1"/>
</dbReference>
<reference evidence="3" key="1">
    <citation type="journal article" date="2016" name="Nat. Genet.">
        <title>The genome sequences of Arachis duranensis and Arachis ipaensis, the diploid ancestors of cultivated peanut.</title>
        <authorList>
            <person name="Bertioli D.J."/>
            <person name="Cannon S.B."/>
            <person name="Froenicke L."/>
            <person name="Huang G."/>
            <person name="Farmer A.D."/>
            <person name="Cannon E.K."/>
            <person name="Liu X."/>
            <person name="Gao D."/>
            <person name="Clevenger J."/>
            <person name="Dash S."/>
            <person name="Ren L."/>
            <person name="Moretzsohn M.C."/>
            <person name="Shirasawa K."/>
            <person name="Huang W."/>
            <person name="Vidigal B."/>
            <person name="Abernathy B."/>
            <person name="Chu Y."/>
            <person name="Niederhuth C.E."/>
            <person name="Umale P."/>
            <person name="Araujo A.C."/>
            <person name="Kozik A."/>
            <person name="Kim K.D."/>
            <person name="Burow M.D."/>
            <person name="Varshney R.K."/>
            <person name="Wang X."/>
            <person name="Zhang X."/>
            <person name="Barkley N."/>
            <person name="Guimaraes P.M."/>
            <person name="Isobe S."/>
            <person name="Guo B."/>
            <person name="Liao B."/>
            <person name="Stalker H.T."/>
            <person name="Schmitz R.J."/>
            <person name="Scheffler B.E."/>
            <person name="Leal-Bertioli S.C."/>
            <person name="Xun X."/>
            <person name="Jackson S.A."/>
            <person name="Michelmore R."/>
            <person name="Ozias-Akins P."/>
        </authorList>
    </citation>
    <scope>NUCLEOTIDE SEQUENCE [LARGE SCALE GENOMIC DNA]</scope>
    <source>
        <strain evidence="3">cv. V14167</strain>
    </source>
</reference>
<dbReference type="PROSITE" id="PS50879">
    <property type="entry name" value="RNASE_H_1"/>
    <property type="match status" value="1"/>
</dbReference>
<dbReference type="GO" id="GO:0004523">
    <property type="term" value="F:RNA-DNA hybrid ribonuclease activity"/>
    <property type="evidence" value="ECO:0007669"/>
    <property type="project" value="InterPro"/>
</dbReference>
<dbReference type="Pfam" id="PF00078">
    <property type="entry name" value="RVT_1"/>
    <property type="match status" value="1"/>
</dbReference>
<organism evidence="3 4">
    <name type="scientific">Arachis duranensis</name>
    <name type="common">Wild peanut</name>
    <dbReference type="NCBI Taxonomy" id="130453"/>
    <lineage>
        <taxon>Eukaryota</taxon>
        <taxon>Viridiplantae</taxon>
        <taxon>Streptophyta</taxon>
        <taxon>Embryophyta</taxon>
        <taxon>Tracheophyta</taxon>
        <taxon>Spermatophyta</taxon>
        <taxon>Magnoliopsida</taxon>
        <taxon>eudicotyledons</taxon>
        <taxon>Gunneridae</taxon>
        <taxon>Pentapetalae</taxon>
        <taxon>rosids</taxon>
        <taxon>fabids</taxon>
        <taxon>Fabales</taxon>
        <taxon>Fabaceae</taxon>
        <taxon>Papilionoideae</taxon>
        <taxon>50 kb inversion clade</taxon>
        <taxon>dalbergioids sensu lato</taxon>
        <taxon>Dalbergieae</taxon>
        <taxon>Pterocarpus clade</taxon>
        <taxon>Arachis</taxon>
    </lineage>
</organism>
<dbReference type="InterPro" id="IPR002156">
    <property type="entry name" value="RNaseH_domain"/>
</dbReference>
<dbReference type="GO" id="GO:0003676">
    <property type="term" value="F:nucleic acid binding"/>
    <property type="evidence" value="ECO:0007669"/>
    <property type="project" value="InterPro"/>
</dbReference>
<dbReference type="PANTHER" id="PTHR48475">
    <property type="entry name" value="RIBONUCLEASE H"/>
    <property type="match status" value="1"/>
</dbReference>
<gene>
    <name evidence="4" type="primary">LOC107478197</name>
    <name evidence="5" type="synonym">LOC127747537</name>
</gene>
<dbReference type="AlphaFoldDB" id="A0A6P4CN20"/>
<dbReference type="Gene3D" id="3.30.420.10">
    <property type="entry name" value="Ribonuclease H-like superfamily/Ribonuclease H"/>
    <property type="match status" value="1"/>
</dbReference>
<dbReference type="KEGG" id="adu:107478197"/>
<dbReference type="Pfam" id="PF17919">
    <property type="entry name" value="RT_RNaseH_2"/>
    <property type="match status" value="1"/>
</dbReference>
<keyword evidence="3" id="KW-1185">Reference proteome</keyword>
<name>A0A6P4CN20_ARADU</name>
<dbReference type="CDD" id="cd01647">
    <property type="entry name" value="RT_LTR"/>
    <property type="match status" value="1"/>
</dbReference>
<dbReference type="SUPFAM" id="SSF56672">
    <property type="entry name" value="DNA/RNA polymerases"/>
    <property type="match status" value="1"/>
</dbReference>
<dbReference type="InterPro" id="IPR043502">
    <property type="entry name" value="DNA/RNA_pol_sf"/>
</dbReference>
<feature type="domain" description="RNase H type-1" evidence="2">
    <location>
        <begin position="301"/>
        <end position="430"/>
    </location>
</feature>
<dbReference type="OrthoDB" id="101614at2759"/>
<dbReference type="SUPFAM" id="SSF53098">
    <property type="entry name" value="Ribonuclease H-like"/>
    <property type="match status" value="1"/>
</dbReference>
<dbReference type="InterPro" id="IPR041577">
    <property type="entry name" value="RT_RNaseH_2"/>
</dbReference>
<dbReference type="RefSeq" id="XP_015953826.1">
    <property type="nucleotide sequence ID" value="XM_016098340.1"/>
</dbReference>
<dbReference type="Gene3D" id="3.30.70.270">
    <property type="match status" value="2"/>
</dbReference>
<dbReference type="Proteomes" id="UP000515211">
    <property type="component" value="Chromosome 1"/>
</dbReference>
<dbReference type="InterPro" id="IPR041588">
    <property type="entry name" value="Integrase_H2C2"/>
</dbReference>
<accession>A0A6P4CN20</accession>
<sequence length="569" mass="64057">MPFGLKNAGATYQRLVNKIFRDLSGNKLEVYIDDMLAKTESGEQLTNDLKVIMNTLRKHQMRLNPAKCAFGMEAGKFLGFMITQRGVEANPEKCRAVLEMTSPKNLKDIQKLTGRLTALSRFLGASAQKAIPFFKLMKKGTPFKWETECEEAFQHFKRVLAEPPILAKPQTGETLYLYLSITEEALAAALIREDEKKEQKPVYFISKVLQDAETRYSRLEKLAFALLTASRRLRQYFQAHPVTVRTDQAVKQVLQKPDLAGRMLAWSIELSQFQIKFEPQNAIKAQVLTDFIAEMTPVKLTPEPWKLHVDGSSNSTHGGAGIILENQNGITIEQSVRYEFPVSNNQAEYEALLEGLTLAREVGAKALEVNTDSQVVSSQINGSYQTRDPLLQQYLTKVNKLKEGFESITIQHVPRERNDRADLLSKLASTKPGHGNKSLIQEVIRSPSVSTTVNAHLTSSNRESWTHPILQYLLDGTLPPDPKEGKRIKREAANYTIVAGQLYKRGFSQPLLKCVEHGDTEYILREIHEGCCGHHVGGKTLAQKIIRAGYFWPTIIRDSIQLVKSCDKC</sequence>
<dbReference type="InterPro" id="IPR000477">
    <property type="entry name" value="RT_dom"/>
</dbReference>
<dbReference type="CDD" id="cd09279">
    <property type="entry name" value="RNase_HI_like"/>
    <property type="match status" value="1"/>
</dbReference>
<protein>
    <submittedName>
        <fullName evidence="4">Uncharacterized protein LOC107478197</fullName>
    </submittedName>
    <submittedName>
        <fullName evidence="5">Uncharacterized protein LOC127747537</fullName>
    </submittedName>
</protein>
<dbReference type="PROSITE" id="PS50878">
    <property type="entry name" value="RT_POL"/>
    <property type="match status" value="1"/>
</dbReference>
<evidence type="ECO:0000313" key="4">
    <source>
        <dbReference type="RefSeq" id="XP_015953826.1"/>
    </source>
</evidence>
<dbReference type="Pfam" id="PF13456">
    <property type="entry name" value="RVT_3"/>
    <property type="match status" value="1"/>
</dbReference>
<dbReference type="KEGG" id="adu:127747537"/>
<dbReference type="PANTHER" id="PTHR48475:SF2">
    <property type="entry name" value="RIBONUCLEASE H"/>
    <property type="match status" value="1"/>
</dbReference>
<dbReference type="InterPro" id="IPR012337">
    <property type="entry name" value="RNaseH-like_sf"/>
</dbReference>
<dbReference type="Pfam" id="PF17921">
    <property type="entry name" value="Integrase_H2C2"/>
    <property type="match status" value="1"/>
</dbReference>
<proteinExistence type="predicted"/>
<dbReference type="InterPro" id="IPR043128">
    <property type="entry name" value="Rev_trsase/Diguanyl_cyclase"/>
</dbReference>
<dbReference type="GeneID" id="107478197"/>
<dbReference type="RefSeq" id="XP_052117502.1">
    <property type="nucleotide sequence ID" value="XM_052261542.1"/>
</dbReference>
<evidence type="ECO:0000313" key="3">
    <source>
        <dbReference type="Proteomes" id="UP000515211"/>
    </source>
</evidence>
<evidence type="ECO:0000259" key="2">
    <source>
        <dbReference type="PROSITE" id="PS50879"/>
    </source>
</evidence>
<feature type="domain" description="Reverse transcriptase" evidence="1">
    <location>
        <begin position="1"/>
        <end position="82"/>
    </location>
</feature>